<dbReference type="Proteomes" id="UP000576969">
    <property type="component" value="Unassembled WGS sequence"/>
</dbReference>
<keyword evidence="2" id="KW-1185">Reference proteome</keyword>
<dbReference type="InterPro" id="IPR027417">
    <property type="entry name" value="P-loop_NTPase"/>
</dbReference>
<evidence type="ECO:0008006" key="3">
    <source>
        <dbReference type="Google" id="ProtNLM"/>
    </source>
</evidence>
<dbReference type="EMBL" id="JACCBV010000001">
    <property type="protein sequence ID" value="NYE18491.1"/>
    <property type="molecule type" value="Genomic_DNA"/>
</dbReference>
<dbReference type="SUPFAM" id="SSF52540">
    <property type="entry name" value="P-loop containing nucleoside triphosphate hydrolases"/>
    <property type="match status" value="2"/>
</dbReference>
<dbReference type="Gene3D" id="3.40.50.300">
    <property type="entry name" value="P-loop containing nucleotide triphosphate hydrolases"/>
    <property type="match status" value="1"/>
</dbReference>
<comment type="caution">
    <text evidence="1">The sequence shown here is derived from an EMBL/GenBank/DDBJ whole genome shotgun (WGS) entry which is preliminary data.</text>
</comment>
<dbReference type="AlphaFoldDB" id="A0A7Y9GLF5"/>
<proteinExistence type="predicted"/>
<reference evidence="1 2" key="1">
    <citation type="submission" date="2020-07" db="EMBL/GenBank/DDBJ databases">
        <title>Sequencing the genomes of 1000 actinobacteria strains.</title>
        <authorList>
            <person name="Klenk H.-P."/>
        </authorList>
    </citation>
    <scope>NUCLEOTIDE SEQUENCE [LARGE SCALE GENOMIC DNA]</scope>
    <source>
        <strain evidence="1 2">DSM 24662</strain>
    </source>
</reference>
<organism evidence="1 2">
    <name type="scientific">Microbacterium immunditiarum</name>
    <dbReference type="NCBI Taxonomy" id="337480"/>
    <lineage>
        <taxon>Bacteria</taxon>
        <taxon>Bacillati</taxon>
        <taxon>Actinomycetota</taxon>
        <taxon>Actinomycetes</taxon>
        <taxon>Micrococcales</taxon>
        <taxon>Microbacteriaceae</taxon>
        <taxon>Microbacterium</taxon>
    </lineage>
</organism>
<name>A0A7Y9GLF5_9MICO</name>
<protein>
    <recommendedName>
        <fullName evidence="3">Thymidylate kinase</fullName>
    </recommendedName>
</protein>
<evidence type="ECO:0000313" key="2">
    <source>
        <dbReference type="Proteomes" id="UP000576969"/>
    </source>
</evidence>
<sequence length="283" mass="31965">MNGLGRARGVVMVEGLPGSGKSTTADDLAKWLTANGATAHHWPEGRADHPVDFEHVSLLSDGEYTRIRDEDPQSWHRLDARAEHYPGMWLIRHTDKLDLPPALAETIRGRDAYDGDVSPQLHARVLSESWRRYGSRMPQPGIEVWECVFIQNPVCAFIARFDQPVDALTAHVQGLAAAIRGHNPMLVYLDAGDPEPVLRAVASERPDWWLDLVIPYHTQQGYGLRRGLEGFDGYVEFMRMRRELELELLSKLDLPTLLIRTDEEPRSATAERVHAFVEEHLVA</sequence>
<dbReference type="RefSeq" id="WP_179487184.1">
    <property type="nucleotide sequence ID" value="NZ_JACCBV010000001.1"/>
</dbReference>
<accession>A0A7Y9GLF5</accession>
<gene>
    <name evidence="1" type="ORF">BJ991_000519</name>
</gene>
<evidence type="ECO:0000313" key="1">
    <source>
        <dbReference type="EMBL" id="NYE18491.1"/>
    </source>
</evidence>